<feature type="compositionally biased region" description="Polar residues" evidence="1">
    <location>
        <begin position="294"/>
        <end position="307"/>
    </location>
</feature>
<feature type="compositionally biased region" description="Polar residues" evidence="1">
    <location>
        <begin position="132"/>
        <end position="142"/>
    </location>
</feature>
<proteinExistence type="predicted"/>
<dbReference type="InParanoid" id="A0A1Z5KDX6"/>
<feature type="compositionally biased region" description="Basic and acidic residues" evidence="1">
    <location>
        <begin position="109"/>
        <end position="121"/>
    </location>
</feature>
<feature type="compositionally biased region" description="Acidic residues" evidence="1">
    <location>
        <begin position="68"/>
        <end position="79"/>
    </location>
</feature>
<dbReference type="EMBL" id="BDSP01000207">
    <property type="protein sequence ID" value="GAX24417.1"/>
    <property type="molecule type" value="Genomic_DNA"/>
</dbReference>
<dbReference type="Proteomes" id="UP000198406">
    <property type="component" value="Unassembled WGS sequence"/>
</dbReference>
<dbReference type="OrthoDB" id="194000at2759"/>
<feature type="region of interest" description="Disordered" evidence="1">
    <location>
        <begin position="67"/>
        <end position="148"/>
    </location>
</feature>
<feature type="compositionally biased region" description="Acidic residues" evidence="1">
    <location>
        <begin position="336"/>
        <end position="350"/>
    </location>
</feature>
<evidence type="ECO:0000313" key="2">
    <source>
        <dbReference type="EMBL" id="GAX24417.1"/>
    </source>
</evidence>
<organism evidence="2 3">
    <name type="scientific">Fistulifera solaris</name>
    <name type="common">Oleaginous diatom</name>
    <dbReference type="NCBI Taxonomy" id="1519565"/>
    <lineage>
        <taxon>Eukaryota</taxon>
        <taxon>Sar</taxon>
        <taxon>Stramenopiles</taxon>
        <taxon>Ochrophyta</taxon>
        <taxon>Bacillariophyta</taxon>
        <taxon>Bacillariophyceae</taxon>
        <taxon>Bacillariophycidae</taxon>
        <taxon>Naviculales</taxon>
        <taxon>Naviculaceae</taxon>
        <taxon>Fistulifera</taxon>
    </lineage>
</organism>
<dbReference type="AlphaFoldDB" id="A0A1Z5KDX6"/>
<feature type="region of interest" description="Disordered" evidence="1">
    <location>
        <begin position="1"/>
        <end position="42"/>
    </location>
</feature>
<evidence type="ECO:0000256" key="1">
    <source>
        <dbReference type="SAM" id="MobiDB-lite"/>
    </source>
</evidence>
<sequence>MNGFNVTSPSGGGTNLTTAKDETKEVDADCNSSDELPGEVDRAVTERSRLSWFPGGLHELNNQIMSEISDDVNDDESDATDISLLERNTSEHDEDGEVEDEFEDADIDVVAKDDESQKGVDEDSVGEDDNSTETNDSESPPNGQRGGALVKEAKRRFPFLEPLETGKVANAASRLINDNASEENGDPVTVVRKLSMEVDPTVQLINKSETAVIMSDSINIDTFIDVELVVGNDGLNASENRIEDIASMNLTSNMTASATEDDRKVYSVFRGIRKNTAKLTHMHGFFSRKYSSQSLSDTPIANSSMKQETVETDKANDDEEVSEVSDLASKQMLFSDETETDEVIIDDEPIDDKRKEQLNDATSQAEMNQVGTTVADSHQTESTESSVEDKSVIHDVKLDMSAPVDDANDHFEKQRSLHESSGMWGTIDAVLSLGLANSHPALRTSHYLRGIRKLVAKHTGLHGFLSGKNHSLDESSALSALEPESEQLGIVRRRLAAIERARKKIPDGSFGIFGRRNSNVFDSQRKKSAKEALLQRKKMERVKEIDKLFAEYQQRIMDLVCEKDMLQRRPNPLWNYTSEEENRAMDENLTDSSPISLIASRRFNFPPQDLVDNYLEVLFLSERLVKLNHTDLWRDSDDDDDDEDLSEDFASIKRQRKNSAGGRNSGNWLLRNGLGQKIGEAAEMAAYKSVCKALMSVLARSISSIHGLNVMKYSDIRLSMEHTPGLPPLLAGMIPGSDSSADYATRALEGVMFRGAKKNKHKRRFHRRKPDLDFLQRGAIVETLLSHAQISAPLLQLFPLAWQRELLSNIITMATTIISDFCEGLEFHILGHRLSFSFTPITEEDMLRGITSDGFNRKRPDSEQYEAAIRATADDLSNELKFLDKWHERALGSDMLRSQIANLIARLVIHLVDDLLRGARLDLWASHGGPRLVAGLEFRNGDVKEPAR</sequence>
<feature type="compositionally biased region" description="Acidic residues" evidence="1">
    <location>
        <begin position="92"/>
        <end position="107"/>
    </location>
</feature>
<evidence type="ECO:0000313" key="3">
    <source>
        <dbReference type="Proteomes" id="UP000198406"/>
    </source>
</evidence>
<feature type="compositionally biased region" description="Acidic residues" evidence="1">
    <location>
        <begin position="122"/>
        <end position="131"/>
    </location>
</feature>
<comment type="caution">
    <text evidence="2">The sequence shown here is derived from an EMBL/GenBank/DDBJ whole genome shotgun (WGS) entry which is preliminary data.</text>
</comment>
<feature type="region of interest" description="Disordered" evidence="1">
    <location>
        <begin position="294"/>
        <end position="389"/>
    </location>
</feature>
<dbReference type="PANTHER" id="PTHR35711">
    <property type="entry name" value="EXPRESSED PROTEIN"/>
    <property type="match status" value="1"/>
</dbReference>
<dbReference type="PANTHER" id="PTHR35711:SF1">
    <property type="entry name" value="ECTODERMAL, ISOFORM F"/>
    <property type="match status" value="1"/>
</dbReference>
<name>A0A1Z5KDX6_FISSO</name>
<feature type="compositionally biased region" description="Polar residues" evidence="1">
    <location>
        <begin position="359"/>
        <end position="385"/>
    </location>
</feature>
<keyword evidence="3" id="KW-1185">Reference proteome</keyword>
<reference evidence="2 3" key="1">
    <citation type="journal article" date="2015" name="Plant Cell">
        <title>Oil accumulation by the oleaginous diatom Fistulifera solaris as revealed by the genome and transcriptome.</title>
        <authorList>
            <person name="Tanaka T."/>
            <person name="Maeda Y."/>
            <person name="Veluchamy A."/>
            <person name="Tanaka M."/>
            <person name="Abida H."/>
            <person name="Marechal E."/>
            <person name="Bowler C."/>
            <person name="Muto M."/>
            <person name="Sunaga Y."/>
            <person name="Tanaka M."/>
            <person name="Yoshino T."/>
            <person name="Taniguchi T."/>
            <person name="Fukuda Y."/>
            <person name="Nemoto M."/>
            <person name="Matsumoto M."/>
            <person name="Wong P.S."/>
            <person name="Aburatani S."/>
            <person name="Fujibuchi W."/>
        </authorList>
    </citation>
    <scope>NUCLEOTIDE SEQUENCE [LARGE SCALE GENOMIC DNA]</scope>
    <source>
        <strain evidence="2 3">JPCC DA0580</strain>
    </source>
</reference>
<gene>
    <name evidence="2" type="ORF">FisN_4Lh552</name>
</gene>
<protein>
    <submittedName>
        <fullName evidence="2">Uncharacterized protein</fullName>
    </submittedName>
</protein>
<accession>A0A1Z5KDX6</accession>